<name>A0AAQ4F8N3_AMBAM</name>
<evidence type="ECO:0000313" key="13">
    <source>
        <dbReference type="Proteomes" id="UP001321473"/>
    </source>
</evidence>
<dbReference type="PANTHER" id="PTHR19229">
    <property type="entry name" value="ATP-BINDING CASSETTE TRANSPORTER SUBFAMILY A ABCA"/>
    <property type="match status" value="1"/>
</dbReference>
<feature type="transmembrane region" description="Helical" evidence="10">
    <location>
        <begin position="1281"/>
        <end position="1305"/>
    </location>
</feature>
<feature type="transmembrane region" description="Helical" evidence="10">
    <location>
        <begin position="421"/>
        <end position="440"/>
    </location>
</feature>
<keyword evidence="3" id="KW-0813">Transport</keyword>
<organism evidence="12 13">
    <name type="scientific">Amblyomma americanum</name>
    <name type="common">Lone star tick</name>
    <dbReference type="NCBI Taxonomy" id="6943"/>
    <lineage>
        <taxon>Eukaryota</taxon>
        <taxon>Metazoa</taxon>
        <taxon>Ecdysozoa</taxon>
        <taxon>Arthropoda</taxon>
        <taxon>Chelicerata</taxon>
        <taxon>Arachnida</taxon>
        <taxon>Acari</taxon>
        <taxon>Parasitiformes</taxon>
        <taxon>Ixodida</taxon>
        <taxon>Ixodoidea</taxon>
        <taxon>Ixodidae</taxon>
        <taxon>Amblyomminae</taxon>
        <taxon>Amblyomma</taxon>
    </lineage>
</organism>
<keyword evidence="8 10" id="KW-0472">Membrane</keyword>
<dbReference type="GO" id="GO:0005524">
    <property type="term" value="F:ATP binding"/>
    <property type="evidence" value="ECO:0007669"/>
    <property type="project" value="UniProtKB-KW"/>
</dbReference>
<dbReference type="GO" id="GO:0140359">
    <property type="term" value="F:ABC-type transporter activity"/>
    <property type="evidence" value="ECO:0007669"/>
    <property type="project" value="InterPro"/>
</dbReference>
<dbReference type="GO" id="GO:0005319">
    <property type="term" value="F:lipid transporter activity"/>
    <property type="evidence" value="ECO:0007669"/>
    <property type="project" value="TreeGrafter"/>
</dbReference>
<dbReference type="InterPro" id="IPR003439">
    <property type="entry name" value="ABC_transporter-like_ATP-bd"/>
</dbReference>
<dbReference type="GO" id="GO:0016020">
    <property type="term" value="C:membrane"/>
    <property type="evidence" value="ECO:0007669"/>
    <property type="project" value="UniProtKB-SubCell"/>
</dbReference>
<feature type="domain" description="ABC transporter" evidence="11">
    <location>
        <begin position="601"/>
        <end position="837"/>
    </location>
</feature>
<dbReference type="PANTHER" id="PTHR19229:SF209">
    <property type="entry name" value="ATP-BINDING CASSETTE SUB-FAMILY A MEMBER 5 ISOFORM X1"/>
    <property type="match status" value="1"/>
</dbReference>
<feature type="transmembrane region" description="Helical" evidence="10">
    <location>
        <begin position="1317"/>
        <end position="1336"/>
    </location>
</feature>
<reference evidence="12 13" key="1">
    <citation type="journal article" date="2023" name="Arcadia Sci">
        <title>De novo assembly of a long-read Amblyomma americanum tick genome.</title>
        <authorList>
            <person name="Chou S."/>
            <person name="Poskanzer K.E."/>
            <person name="Rollins M."/>
            <person name="Thuy-Boun P.S."/>
        </authorList>
    </citation>
    <scope>NUCLEOTIDE SEQUENCE [LARGE SCALE GENOMIC DNA]</scope>
    <source>
        <strain evidence="12">F_SG_1</strain>
        <tissue evidence="12">Salivary glands</tissue>
    </source>
</reference>
<dbReference type="PROSITE" id="PS50893">
    <property type="entry name" value="ABC_TRANSPORTER_2"/>
    <property type="match status" value="2"/>
</dbReference>
<feature type="transmembrane region" description="Helical" evidence="10">
    <location>
        <begin position="1348"/>
        <end position="1368"/>
    </location>
</feature>
<evidence type="ECO:0000256" key="4">
    <source>
        <dbReference type="ARBA" id="ARBA00022692"/>
    </source>
</evidence>
<dbReference type="InterPro" id="IPR056264">
    <property type="entry name" value="R2_ABCA1-4-like"/>
</dbReference>
<evidence type="ECO:0000256" key="8">
    <source>
        <dbReference type="ARBA" id="ARBA00023136"/>
    </source>
</evidence>
<feature type="transmembrane region" description="Helical" evidence="10">
    <location>
        <begin position="1245"/>
        <end position="1274"/>
    </location>
</feature>
<dbReference type="FunFam" id="3.40.50.300:FF:000933">
    <property type="entry name" value="ABC transporter A family member 7"/>
    <property type="match status" value="1"/>
</dbReference>
<dbReference type="GO" id="GO:0016887">
    <property type="term" value="F:ATP hydrolysis activity"/>
    <property type="evidence" value="ECO:0007669"/>
    <property type="project" value="InterPro"/>
</dbReference>
<dbReference type="PROSITE" id="PS00211">
    <property type="entry name" value="ABC_TRANSPORTER_1"/>
    <property type="match status" value="1"/>
</dbReference>
<dbReference type="Pfam" id="PF12698">
    <property type="entry name" value="ABC2_membrane_3"/>
    <property type="match status" value="2"/>
</dbReference>
<feature type="transmembrane region" description="Helical" evidence="10">
    <location>
        <begin position="348"/>
        <end position="367"/>
    </location>
</feature>
<evidence type="ECO:0000256" key="3">
    <source>
        <dbReference type="ARBA" id="ARBA00022448"/>
    </source>
</evidence>
<feature type="transmembrane region" description="Helical" evidence="10">
    <location>
        <begin position="479"/>
        <end position="497"/>
    </location>
</feature>
<evidence type="ECO:0000256" key="5">
    <source>
        <dbReference type="ARBA" id="ARBA00022741"/>
    </source>
</evidence>
<feature type="transmembrane region" description="Helical" evidence="10">
    <location>
        <begin position="452"/>
        <end position="473"/>
    </location>
</feature>
<dbReference type="Gene3D" id="3.40.50.300">
    <property type="entry name" value="P-loop containing nucleotide triphosphate hydrolases"/>
    <property type="match status" value="2"/>
</dbReference>
<feature type="domain" description="ABC transporter" evidence="11">
    <location>
        <begin position="1486"/>
        <end position="1728"/>
    </location>
</feature>
<keyword evidence="4 10" id="KW-0812">Transmembrane</keyword>
<dbReference type="EMBL" id="JARKHS020005572">
    <property type="protein sequence ID" value="KAK8783409.1"/>
    <property type="molecule type" value="Genomic_DNA"/>
</dbReference>
<sequence>MSSAVRATRDEIILEDLEREASATSTLRVPPPPWPSSERLAGRRRRATVDDEPGHDWARAPSRHQACHALSFQIHATCEETLRECAQFTISTLTVALFSPFSRQMAVPRRNMFWTQLSALIWRNYLLKKTEKAKTFWEVVMPLLMVASLMSIRSGLKPSSKPPHYNPIGHVRLVTPSHLSQLTGEVMAAPATPQTHQFMRELINFLNANTYTSGFNYSIYNSSQEMEEAYRQNSTRSLVGIFFEGADLANNGSYQLRFPLRHLPSPELKHVGIEMCRIKHFVHSSDAALCPGSAYYSSGFSVLQAAIDYTFLKMWTKSDLKLPDIVVRLMPKPAYVDPGTTWRTLVPLYLTLAFSPFVSVLCVNIVLEKERKIKEGMLMMGMMPSAYWTAWSLVEAVVVANVAAIMTFMVYVLRILPNTDILIVFVLSLLYGLTIVMFSFMATPFFDKSKVAGSVVGLMMLIFSFFYMLAVFLKGRVSTWVFYVLALLSPAAFTLGVEKVSQMDVKGAMRWDHVFDEGFSVGSAIIMLTVDIFLYGFLAYYFDAIVPGEFGHRRSPLFIFGWLGYGRRRKPSDADALGKPDTTPSPDVEDRPAELLGREAIKVQGLRKVFTSWRKDPVVAVDGVSLTMHEGQIAALLGHNGAGKSTLLNMLVGTLKPTSGSARIYDLHTERAEDVAQIRSMLGVCLQEDILFDTLTARQHLRFFARMKGVPPTSIDLEVKNILLELDLAEKADVQAVKLSGGQKRKLSVGIALIGDPKIVFLDEPSSGMDPSSRRHLWSELQKRKEGKVIVLTTHFMDEADILADWKAILCKGKLRCAGTSLFLKNRFGIGYHLTMVVEQGADKAQLTQLVQRFVPAISVYRSTSTELAFILPMDSTYNFASLFAAVEQAIADGAMGVRSYGISMTTLEEVFLKMGEVEKPEEVHLRDIQADIASSAVRNSPPPTKKQLLSAGQPLGGHSAGQSSSRRHGAGLHGTAAHSAERYQRQTSYQKEIEEIELVKNTKETMPVTSVEPSALQAFVAFFKARMLLFLRAPMHVVPLVVLPVIMVLLSYCFLNKSEVPVNRLGVFTPDFYPDAHVVQAYRSAGNQVPEQVRLFEEAMKLQNMTVRWRNNTVTLDNVDPNSYYATVPENLGGEYKYTNPLTLLFNDSHVHTLPILQSLMFNALYAARAKSSDVLSERRLRTSSFPWPQRGIDRVFDAQLYTWTMMMSVVLAYMPSLIAVEVVEDRQNKVKNQLRVSGLLFSGYWFTVLLSHAVLYLLAVMLTILALVAIGVPFLTDPVALLAIVALFVLYVPASLIVCYVLTHLFNKHETAKGVLPFMALLCSMFPAVPVTILDMMGSSRSATALHYTLCLLVPFYIPNGGLYYITKTSLTIETKLSNGYEADKWMFFDWDSNILITYVACVIHTFVYYFLLRMADIGKAGGRVADAFWITRRIIDITPNSDVPEKEDADVKAERQRVSQMDISLMPKVRADPDRPRPPPPVVYVSELRKVYEEGARCRPRNHVKIAIRNLSLAIDKGDIFGLLGPNGAGKTSTMKVIVGEESPSSGRVAVGGFEITSNLCRAFKMLGYCPQHDALWNNLTIREHLHLFAALRGIRSSEIESVTNWLMDKLNIREHADKRAKQLSGGTKRKLSYAVSMLGKPRIVLLDEPSTGMDPQSKRFLWDTICSTFPQGGDRGALLTTHSMEEADALCTKVGIMVRGALRCLGSTQHLKNKYGAGYTLDIKMHRQEGAWEKNVGDLKVYVKQVFPSATLREGFQDRLTYDIPQAGVTSLANVFVAMDEAKAKFSIEEFSFSQTTLEQVFLGFAKEQELAGDEDDAQIHA</sequence>
<dbReference type="Pfam" id="PF00005">
    <property type="entry name" value="ABC_tran"/>
    <property type="match status" value="2"/>
</dbReference>
<gene>
    <name evidence="12" type="ORF">V5799_010222</name>
</gene>
<evidence type="ECO:0000313" key="12">
    <source>
        <dbReference type="EMBL" id="KAK8783409.1"/>
    </source>
</evidence>
<comment type="caution">
    <text evidence="12">The sequence shown here is derived from an EMBL/GenBank/DDBJ whole genome shotgun (WGS) entry which is preliminary data.</text>
</comment>
<feature type="region of interest" description="Disordered" evidence="9">
    <location>
        <begin position="569"/>
        <end position="591"/>
    </location>
</feature>
<protein>
    <recommendedName>
        <fullName evidence="11">ABC transporter domain-containing protein</fullName>
    </recommendedName>
</protein>
<dbReference type="InterPro" id="IPR017871">
    <property type="entry name" value="ABC_transporter-like_CS"/>
</dbReference>
<evidence type="ECO:0000256" key="9">
    <source>
        <dbReference type="SAM" id="MobiDB-lite"/>
    </source>
</evidence>
<feature type="transmembrane region" description="Helical" evidence="10">
    <location>
        <begin position="1034"/>
        <end position="1056"/>
    </location>
</feature>
<dbReference type="Pfam" id="PF23321">
    <property type="entry name" value="R1_ABCA1"/>
    <property type="match status" value="1"/>
</dbReference>
<dbReference type="InterPro" id="IPR013525">
    <property type="entry name" value="ABC2_TM"/>
</dbReference>
<dbReference type="SUPFAM" id="SSF52540">
    <property type="entry name" value="P-loop containing nucleoside triphosphate hydrolases"/>
    <property type="match status" value="2"/>
</dbReference>
<feature type="transmembrane region" description="Helical" evidence="10">
    <location>
        <begin position="518"/>
        <end position="542"/>
    </location>
</feature>
<evidence type="ECO:0000256" key="2">
    <source>
        <dbReference type="ARBA" id="ARBA00008869"/>
    </source>
</evidence>
<evidence type="ECO:0000259" key="11">
    <source>
        <dbReference type="PROSITE" id="PS50893"/>
    </source>
</evidence>
<dbReference type="InterPro" id="IPR026082">
    <property type="entry name" value="ABCA"/>
</dbReference>
<dbReference type="InterPro" id="IPR027417">
    <property type="entry name" value="P-loop_NTPase"/>
</dbReference>
<feature type="transmembrane region" description="Helical" evidence="10">
    <location>
        <begin position="1202"/>
        <end position="1225"/>
    </location>
</feature>
<evidence type="ECO:0000256" key="7">
    <source>
        <dbReference type="ARBA" id="ARBA00022989"/>
    </source>
</evidence>
<comment type="subcellular location">
    <subcellularLocation>
        <location evidence="1">Membrane</location>
        <topology evidence="1">Multi-pass membrane protein</topology>
    </subcellularLocation>
</comment>
<keyword evidence="5" id="KW-0547">Nucleotide-binding</keyword>
<keyword evidence="6" id="KW-0067">ATP-binding</keyword>
<comment type="similarity">
    <text evidence="2">Belongs to the ABC transporter superfamily. ABCA family.</text>
</comment>
<feature type="transmembrane region" description="Helical" evidence="10">
    <location>
        <begin position="1397"/>
        <end position="1415"/>
    </location>
</feature>
<evidence type="ECO:0000256" key="10">
    <source>
        <dbReference type="SAM" id="Phobius"/>
    </source>
</evidence>
<keyword evidence="13" id="KW-1185">Reference proteome</keyword>
<feature type="region of interest" description="Disordered" evidence="9">
    <location>
        <begin position="16"/>
        <end position="54"/>
    </location>
</feature>
<keyword evidence="7 10" id="KW-1133">Transmembrane helix</keyword>
<feature type="transmembrane region" description="Helical" evidence="10">
    <location>
        <begin position="388"/>
        <end position="415"/>
    </location>
</feature>
<dbReference type="InterPro" id="IPR003593">
    <property type="entry name" value="AAA+_ATPase"/>
</dbReference>
<dbReference type="CDD" id="cd03263">
    <property type="entry name" value="ABC_subfamily_A"/>
    <property type="match status" value="2"/>
</dbReference>
<accession>A0AAQ4F8N3</accession>
<evidence type="ECO:0000256" key="1">
    <source>
        <dbReference type="ARBA" id="ARBA00004141"/>
    </source>
</evidence>
<proteinExistence type="inferred from homology"/>
<evidence type="ECO:0000256" key="6">
    <source>
        <dbReference type="ARBA" id="ARBA00022840"/>
    </source>
</evidence>
<feature type="region of interest" description="Disordered" evidence="9">
    <location>
        <begin position="935"/>
        <end position="985"/>
    </location>
</feature>
<dbReference type="Proteomes" id="UP001321473">
    <property type="component" value="Unassembled WGS sequence"/>
</dbReference>
<dbReference type="FunFam" id="3.40.50.300:FF:000335">
    <property type="entry name" value="ATP binding cassette subfamily A member 5"/>
    <property type="match status" value="1"/>
</dbReference>
<dbReference type="SMART" id="SM00382">
    <property type="entry name" value="AAA"/>
    <property type="match status" value="2"/>
</dbReference>